<dbReference type="Proteomes" id="UP000010552">
    <property type="component" value="Unassembled WGS sequence"/>
</dbReference>
<dbReference type="AlphaFoldDB" id="L5K238"/>
<dbReference type="STRING" id="9402.L5K238"/>
<dbReference type="GO" id="GO:2001204">
    <property type="term" value="P:regulation of osteoclast development"/>
    <property type="evidence" value="ECO:0007669"/>
    <property type="project" value="TreeGrafter"/>
</dbReference>
<gene>
    <name evidence="2" type="ORF">PAL_GLEAN10023082</name>
</gene>
<dbReference type="InterPro" id="IPR042836">
    <property type="entry name" value="SIG15"/>
</dbReference>
<keyword evidence="3" id="KW-1185">Reference proteome</keyword>
<organism evidence="2 3">
    <name type="scientific">Pteropus alecto</name>
    <name type="common">Black flying fox</name>
    <dbReference type="NCBI Taxonomy" id="9402"/>
    <lineage>
        <taxon>Eukaryota</taxon>
        <taxon>Metazoa</taxon>
        <taxon>Chordata</taxon>
        <taxon>Craniata</taxon>
        <taxon>Vertebrata</taxon>
        <taxon>Euteleostomi</taxon>
        <taxon>Mammalia</taxon>
        <taxon>Eutheria</taxon>
        <taxon>Laurasiatheria</taxon>
        <taxon>Chiroptera</taxon>
        <taxon>Yinpterochiroptera</taxon>
        <taxon>Pteropodoidea</taxon>
        <taxon>Pteropodidae</taxon>
        <taxon>Pteropodinae</taxon>
        <taxon>Pteropus</taxon>
    </lineage>
</organism>
<dbReference type="GO" id="GO:0030246">
    <property type="term" value="F:carbohydrate binding"/>
    <property type="evidence" value="ECO:0007669"/>
    <property type="project" value="UniProtKB-KW"/>
</dbReference>
<dbReference type="GO" id="GO:0045124">
    <property type="term" value="P:regulation of bone resorption"/>
    <property type="evidence" value="ECO:0007669"/>
    <property type="project" value="TreeGrafter"/>
</dbReference>
<dbReference type="GO" id="GO:0032956">
    <property type="term" value="P:regulation of actin cytoskeleton organization"/>
    <property type="evidence" value="ECO:0007669"/>
    <property type="project" value="TreeGrafter"/>
</dbReference>
<evidence type="ECO:0000256" key="1">
    <source>
        <dbReference type="SAM" id="MobiDB-lite"/>
    </source>
</evidence>
<dbReference type="Gene3D" id="2.60.40.10">
    <property type="entry name" value="Immunoglobulins"/>
    <property type="match status" value="1"/>
</dbReference>
<feature type="compositionally biased region" description="Polar residues" evidence="1">
    <location>
        <begin position="92"/>
        <end position="104"/>
    </location>
</feature>
<dbReference type="PANTHER" id="PTHR46942:SF1">
    <property type="entry name" value="SIALIC ACID-BINDING IG-LIKE LECTIN 15"/>
    <property type="match status" value="1"/>
</dbReference>
<dbReference type="PANTHER" id="PTHR46942">
    <property type="entry name" value="SIALIC ACID-BINDING IG-LIKE LECTIN 15"/>
    <property type="match status" value="1"/>
</dbReference>
<dbReference type="GO" id="GO:0005886">
    <property type="term" value="C:plasma membrane"/>
    <property type="evidence" value="ECO:0007669"/>
    <property type="project" value="TreeGrafter"/>
</dbReference>
<evidence type="ECO:0000313" key="3">
    <source>
        <dbReference type="Proteomes" id="UP000010552"/>
    </source>
</evidence>
<proteinExistence type="predicted"/>
<sequence>MRVCCLKLEQHAGEKGPENLYDTNPDVAFFLGVPSQHWSMQVPAEVSAMAGEAAILPCTFTHPHRHYDGPLTAIWRSGEPYAGPQVFRPQAQESNYENLSQMSPQGPPAAACSLRGAAQPPAPTCASQGAKADVQLG</sequence>
<dbReference type="InParanoid" id="L5K238"/>
<dbReference type="EMBL" id="KB031041">
    <property type="protein sequence ID" value="ELK05640.1"/>
    <property type="molecule type" value="Genomic_DNA"/>
</dbReference>
<name>L5K238_PTEAL</name>
<dbReference type="InterPro" id="IPR013783">
    <property type="entry name" value="Ig-like_fold"/>
</dbReference>
<reference evidence="3" key="1">
    <citation type="journal article" date="2013" name="Science">
        <title>Comparative analysis of bat genomes provides insight into the evolution of flight and immunity.</title>
        <authorList>
            <person name="Zhang G."/>
            <person name="Cowled C."/>
            <person name="Shi Z."/>
            <person name="Huang Z."/>
            <person name="Bishop-Lilly K.A."/>
            <person name="Fang X."/>
            <person name="Wynne J.W."/>
            <person name="Xiong Z."/>
            <person name="Baker M.L."/>
            <person name="Zhao W."/>
            <person name="Tachedjian M."/>
            <person name="Zhu Y."/>
            <person name="Zhou P."/>
            <person name="Jiang X."/>
            <person name="Ng J."/>
            <person name="Yang L."/>
            <person name="Wu L."/>
            <person name="Xiao J."/>
            <person name="Feng Y."/>
            <person name="Chen Y."/>
            <person name="Sun X."/>
            <person name="Zhang Y."/>
            <person name="Marsh G.A."/>
            <person name="Crameri G."/>
            <person name="Broder C.C."/>
            <person name="Frey K.G."/>
            <person name="Wang L.F."/>
            <person name="Wang J."/>
        </authorList>
    </citation>
    <scope>NUCLEOTIDE SEQUENCE [LARGE SCALE GENOMIC DNA]</scope>
</reference>
<evidence type="ECO:0000313" key="2">
    <source>
        <dbReference type="EMBL" id="ELK05640.1"/>
    </source>
</evidence>
<keyword evidence="2" id="KW-0430">Lectin</keyword>
<protein>
    <submittedName>
        <fullName evidence="2">Sialic acid-binding Ig-like lectin 15</fullName>
    </submittedName>
</protein>
<feature type="region of interest" description="Disordered" evidence="1">
    <location>
        <begin position="92"/>
        <end position="137"/>
    </location>
</feature>
<accession>L5K238</accession>